<gene>
    <name evidence="4" type="ORF">PECUL_23A031075</name>
</gene>
<keyword evidence="2" id="KW-0131">Cell cycle</keyword>
<dbReference type="EMBL" id="OW240921">
    <property type="protein sequence ID" value="CAH2319213.1"/>
    <property type="molecule type" value="Genomic_DNA"/>
</dbReference>
<dbReference type="Pfam" id="PF11357">
    <property type="entry name" value="Spy1"/>
    <property type="match status" value="1"/>
</dbReference>
<keyword evidence="5" id="KW-1185">Reference proteome</keyword>
<evidence type="ECO:0000256" key="3">
    <source>
        <dbReference type="SAM" id="MobiDB-lite"/>
    </source>
</evidence>
<organism evidence="4 5">
    <name type="scientific">Pelobates cultripes</name>
    <name type="common">Western spadefoot toad</name>
    <dbReference type="NCBI Taxonomy" id="61616"/>
    <lineage>
        <taxon>Eukaryota</taxon>
        <taxon>Metazoa</taxon>
        <taxon>Chordata</taxon>
        <taxon>Craniata</taxon>
        <taxon>Vertebrata</taxon>
        <taxon>Euteleostomi</taxon>
        <taxon>Amphibia</taxon>
        <taxon>Batrachia</taxon>
        <taxon>Anura</taxon>
        <taxon>Pelobatoidea</taxon>
        <taxon>Pelobatidae</taxon>
        <taxon>Pelobates</taxon>
    </lineage>
</organism>
<name>A0AAD1T7X4_PELCU</name>
<accession>A0AAD1T7X4</accession>
<protein>
    <recommendedName>
        <fullName evidence="6">Speedy protein C</fullName>
    </recommendedName>
</protein>
<comment type="similarity">
    <text evidence="1">Belongs to the Speedy/Ringo family.</text>
</comment>
<dbReference type="PANTHER" id="PTHR31545">
    <property type="entry name" value="SEEDY PROTEIN A/C FAMILY MEMBER"/>
    <property type="match status" value="1"/>
</dbReference>
<dbReference type="PANTHER" id="PTHR31545:SF2">
    <property type="entry name" value="SPEEDY PROTEIN C"/>
    <property type="match status" value="1"/>
</dbReference>
<proteinExistence type="inferred from homology"/>
<sequence length="264" mass="31048">MDRLVFSHNRSSPASKRRTKDADIVPGQEDDRHLDIKGKEQREAFYQLLDDAIVQAFLYTDEYFKSSDKYLLAMVMTYFQRAGLKKEECNRDNFFTALYLANCIEEEEPFYNQIYPWALGGNWRLHLHHFCKARDQLWLRMGFQALVSRETCEQIMAANASHWAWTRTRINHHGGAIRHFRRKLNEFVVRVPLPWHLLSCPCQRNANYTTSNSRVTKPAQWEVAKIVIKQTEIEEQQGGNYLTSGRFSNISVHHQQLHMYPAPV</sequence>
<dbReference type="Proteomes" id="UP001295444">
    <property type="component" value="Chromosome 10"/>
</dbReference>
<evidence type="ECO:0000313" key="4">
    <source>
        <dbReference type="EMBL" id="CAH2319213.1"/>
    </source>
</evidence>
<dbReference type="AlphaFoldDB" id="A0AAD1T7X4"/>
<dbReference type="GO" id="GO:0019901">
    <property type="term" value="F:protein kinase binding"/>
    <property type="evidence" value="ECO:0007669"/>
    <property type="project" value="InterPro"/>
</dbReference>
<evidence type="ECO:0000256" key="2">
    <source>
        <dbReference type="ARBA" id="ARBA00023306"/>
    </source>
</evidence>
<dbReference type="InterPro" id="IPR052316">
    <property type="entry name" value="Speedy-Ringo_regulator"/>
</dbReference>
<reference evidence="4" key="1">
    <citation type="submission" date="2022-03" db="EMBL/GenBank/DDBJ databases">
        <authorList>
            <person name="Alioto T."/>
            <person name="Alioto T."/>
            <person name="Gomez Garrido J."/>
        </authorList>
    </citation>
    <scope>NUCLEOTIDE SEQUENCE</scope>
</reference>
<evidence type="ECO:0000313" key="5">
    <source>
        <dbReference type="Proteomes" id="UP001295444"/>
    </source>
</evidence>
<feature type="region of interest" description="Disordered" evidence="3">
    <location>
        <begin position="1"/>
        <end position="24"/>
    </location>
</feature>
<evidence type="ECO:0000256" key="1">
    <source>
        <dbReference type="ARBA" id="ARBA00010932"/>
    </source>
</evidence>
<evidence type="ECO:0008006" key="6">
    <source>
        <dbReference type="Google" id="ProtNLM"/>
    </source>
</evidence>
<dbReference type="InterPro" id="IPR020984">
    <property type="entry name" value="Speedy"/>
</dbReference>